<dbReference type="Proteomes" id="UP001589838">
    <property type="component" value="Unassembled WGS sequence"/>
</dbReference>
<comment type="caution">
    <text evidence="3">The sequence shown here is derived from an EMBL/GenBank/DDBJ whole genome shotgun (WGS) entry which is preliminary data.</text>
</comment>
<dbReference type="PANTHER" id="PTHR46390:SF1">
    <property type="entry name" value="MANNOSE-1-PHOSPHATE GUANYLYLTRANSFERASE"/>
    <property type="match status" value="1"/>
</dbReference>
<reference evidence="3 4" key="1">
    <citation type="submission" date="2024-09" db="EMBL/GenBank/DDBJ databases">
        <authorList>
            <person name="Sun Q."/>
            <person name="Mori K."/>
        </authorList>
    </citation>
    <scope>NUCLEOTIDE SEQUENCE [LARGE SCALE GENOMIC DNA]</scope>
    <source>
        <strain evidence="3 4">NCAIM B.02610</strain>
    </source>
</reference>
<evidence type="ECO:0000313" key="3">
    <source>
        <dbReference type="EMBL" id="MFC0471078.1"/>
    </source>
</evidence>
<dbReference type="Gene3D" id="3.90.550.10">
    <property type="entry name" value="Spore Coat Polysaccharide Biosynthesis Protein SpsA, Chain A"/>
    <property type="match status" value="1"/>
</dbReference>
<keyword evidence="4" id="KW-1185">Reference proteome</keyword>
<dbReference type="SUPFAM" id="SSF51182">
    <property type="entry name" value="RmlC-like cupins"/>
    <property type="match status" value="1"/>
</dbReference>
<accession>A0ABV6KCP3</accession>
<dbReference type="EMBL" id="JBHLUX010000029">
    <property type="protein sequence ID" value="MFC0471078.1"/>
    <property type="molecule type" value="Genomic_DNA"/>
</dbReference>
<dbReference type="CDD" id="cd02213">
    <property type="entry name" value="cupin_PMI_typeII_C"/>
    <property type="match status" value="1"/>
</dbReference>
<dbReference type="RefSeq" id="WP_335958396.1">
    <property type="nucleotide sequence ID" value="NZ_JAXBLX010000001.1"/>
</dbReference>
<evidence type="ECO:0000259" key="2">
    <source>
        <dbReference type="Pfam" id="PF01050"/>
    </source>
</evidence>
<dbReference type="Pfam" id="PF00483">
    <property type="entry name" value="NTP_transferase"/>
    <property type="match status" value="1"/>
</dbReference>
<evidence type="ECO:0000259" key="1">
    <source>
        <dbReference type="Pfam" id="PF00483"/>
    </source>
</evidence>
<gene>
    <name evidence="3" type="ORF">ACFFHM_11440</name>
</gene>
<name>A0ABV6KCP3_9BACI</name>
<feature type="domain" description="Nucleotidyl transferase" evidence="1">
    <location>
        <begin position="4"/>
        <end position="268"/>
    </location>
</feature>
<dbReference type="InterPro" id="IPR051161">
    <property type="entry name" value="Mannose-6P_isomerase_type2"/>
</dbReference>
<dbReference type="Pfam" id="PF01050">
    <property type="entry name" value="MannoseP_isomer"/>
    <property type="match status" value="1"/>
</dbReference>
<evidence type="ECO:0000313" key="4">
    <source>
        <dbReference type="Proteomes" id="UP001589838"/>
    </source>
</evidence>
<dbReference type="InterPro" id="IPR029044">
    <property type="entry name" value="Nucleotide-diphossugar_trans"/>
</dbReference>
<dbReference type="InterPro" id="IPR005835">
    <property type="entry name" value="NTP_transferase_dom"/>
</dbReference>
<dbReference type="SUPFAM" id="SSF53448">
    <property type="entry name" value="Nucleotide-diphospho-sugar transferases"/>
    <property type="match status" value="1"/>
</dbReference>
<dbReference type="InterPro" id="IPR014710">
    <property type="entry name" value="RmlC-like_jellyroll"/>
</dbReference>
<proteinExistence type="predicted"/>
<dbReference type="PANTHER" id="PTHR46390">
    <property type="entry name" value="MANNOSE-1-PHOSPHATE GUANYLYLTRANSFERASE"/>
    <property type="match status" value="1"/>
</dbReference>
<organism evidence="3 4">
    <name type="scientific">Halalkalibacter kiskunsagensis</name>
    <dbReference type="NCBI Taxonomy" id="1548599"/>
    <lineage>
        <taxon>Bacteria</taxon>
        <taxon>Bacillati</taxon>
        <taxon>Bacillota</taxon>
        <taxon>Bacilli</taxon>
        <taxon>Bacillales</taxon>
        <taxon>Bacillaceae</taxon>
        <taxon>Halalkalibacter</taxon>
    </lineage>
</organism>
<protein>
    <submittedName>
        <fullName evidence="3">Sugar phosphate nucleotidyltransferase</fullName>
    </submittedName>
</protein>
<sequence>MQLVLLSGGSGKRLWPLSNDARSKQFLKVLESNKIGRCSMVQRVWEQLGSVGLTDSTVIATSKSQVDMIQNQIGQEVPLIIEPQRRDTFAAIALSATYLYSIKGVSLNEVVGVLPVDPFVDSDFFNRVTDLEKEINNSSAQVGLIGVKPTFPSEKYGYIVPNSGSLKGDFIKVSHFKEKPSQEDAKNLINQGALWNCGVFAFKLKYIISILEGRGLPISYEELIKQYEILPKKSFDYEVVEKASEIIALPYEGYWKDLGTWNTLTEEMATNIIGKGVISKDSKNVHLLNELDIPVAVLGMKNAVIAVSPDGVLVSDKEVSPKVKELVEKFDERPMYEERRWGWYRVLDHTTFGEENEVLTKRICVKAGKNISYQLHRKRSETWTIINGKGKFALNDRVIKVKSGDVLQIPVGAKHGIMAITDLEFIEIQTGSELIEEDITRIFMEWEEVESNCLIKG</sequence>
<dbReference type="InterPro" id="IPR001538">
    <property type="entry name" value="Man6P_isomerase-2_C"/>
</dbReference>
<feature type="domain" description="Mannose-6-phosphate isomerase type II C-terminal" evidence="2">
    <location>
        <begin position="339"/>
        <end position="442"/>
    </location>
</feature>
<dbReference type="Gene3D" id="2.60.120.10">
    <property type="entry name" value="Jelly Rolls"/>
    <property type="match status" value="1"/>
</dbReference>
<dbReference type="InterPro" id="IPR011051">
    <property type="entry name" value="RmlC_Cupin_sf"/>
</dbReference>